<feature type="transmembrane region" description="Helical" evidence="1">
    <location>
        <begin position="126"/>
        <end position="144"/>
    </location>
</feature>
<keyword evidence="1" id="KW-1133">Transmembrane helix</keyword>
<keyword evidence="1" id="KW-0472">Membrane</keyword>
<dbReference type="InterPro" id="IPR043130">
    <property type="entry name" value="CDP-OH_PTrfase_TM_dom"/>
</dbReference>
<keyword evidence="3" id="KW-1185">Reference proteome</keyword>
<dbReference type="AlphaFoldDB" id="A0A7H0SS66"/>
<name>A0A7H0SS66_9CORY</name>
<sequence>MFALIDGQIRMMWLWLGISLIVDGVDGSLARKCRVKEIIPWFNGSIVDHVVDFLTWTAIPAFFIALHLPLGPRPIAIAFAVLILISSCFCYANELAKSTDHYFVGFPAAWNIVAVLLWVWQAPMAVCIISIILLSILTLVPLHYTHPFRVKRSRSLNIALTFIWIATTGVLITLTPPQPPLLAPDYIIIGLISINVLAGTWLLLPGFRRTFTGADVDKTLAQ</sequence>
<dbReference type="KEGG" id="cpoy:GP475_04085"/>
<feature type="transmembrane region" description="Helical" evidence="1">
    <location>
        <begin position="101"/>
        <end position="120"/>
    </location>
</feature>
<feature type="transmembrane region" description="Helical" evidence="1">
    <location>
        <begin position="74"/>
        <end position="92"/>
    </location>
</feature>
<proteinExistence type="predicted"/>
<dbReference type="Gene3D" id="1.20.120.1760">
    <property type="match status" value="1"/>
</dbReference>
<reference evidence="2 3" key="1">
    <citation type="submission" date="2019-12" db="EMBL/GenBank/DDBJ databases">
        <title>Corynebacterium sp. nov., isolated from feces of the Anser Albifrons in China.</title>
        <authorList>
            <person name="Liu Q."/>
        </authorList>
    </citation>
    <scope>NUCLEOTIDE SEQUENCE [LARGE SCALE GENOMIC DNA]</scope>
    <source>
        <strain evidence="2 3">4H37-19</strain>
    </source>
</reference>
<dbReference type="EMBL" id="CP046884">
    <property type="protein sequence ID" value="QNQ91391.1"/>
    <property type="molecule type" value="Genomic_DNA"/>
</dbReference>
<gene>
    <name evidence="2" type="ORF">GP475_04085</name>
</gene>
<feature type="transmembrane region" description="Helical" evidence="1">
    <location>
        <begin position="186"/>
        <end position="204"/>
    </location>
</feature>
<dbReference type="Proteomes" id="UP000516320">
    <property type="component" value="Chromosome"/>
</dbReference>
<keyword evidence="1" id="KW-0812">Transmembrane</keyword>
<feature type="transmembrane region" description="Helical" evidence="1">
    <location>
        <begin position="156"/>
        <end position="174"/>
    </location>
</feature>
<organism evidence="2 3">
    <name type="scientific">Corynebacterium poyangense</name>
    <dbReference type="NCBI Taxonomy" id="2684405"/>
    <lineage>
        <taxon>Bacteria</taxon>
        <taxon>Bacillati</taxon>
        <taxon>Actinomycetota</taxon>
        <taxon>Actinomycetes</taxon>
        <taxon>Mycobacteriales</taxon>
        <taxon>Corynebacteriaceae</taxon>
        <taxon>Corynebacterium</taxon>
    </lineage>
</organism>
<protein>
    <submittedName>
        <fullName evidence="2">Phosphatidylcholine synthase</fullName>
    </submittedName>
</protein>
<feature type="transmembrane region" description="Helical" evidence="1">
    <location>
        <begin position="50"/>
        <end position="68"/>
    </location>
</feature>
<evidence type="ECO:0000313" key="3">
    <source>
        <dbReference type="Proteomes" id="UP000516320"/>
    </source>
</evidence>
<evidence type="ECO:0000313" key="2">
    <source>
        <dbReference type="EMBL" id="QNQ91391.1"/>
    </source>
</evidence>
<accession>A0A7H0SS66</accession>
<evidence type="ECO:0000256" key="1">
    <source>
        <dbReference type="SAM" id="Phobius"/>
    </source>
</evidence>